<dbReference type="SUPFAM" id="SSF52402">
    <property type="entry name" value="Adenine nucleotide alpha hydrolases-like"/>
    <property type="match status" value="1"/>
</dbReference>
<evidence type="ECO:0000256" key="2">
    <source>
        <dbReference type="ARBA" id="ARBA00011355"/>
    </source>
</evidence>
<evidence type="ECO:0000256" key="9">
    <source>
        <dbReference type="ARBA" id="ARBA00079299"/>
    </source>
</evidence>
<dbReference type="Gene3D" id="3.40.50.620">
    <property type="entry name" value="HUPs"/>
    <property type="match status" value="1"/>
</dbReference>
<feature type="binding site" evidence="10">
    <location>
        <begin position="241"/>
        <end position="245"/>
    </location>
    <ligand>
        <name>FAD</name>
        <dbReference type="ChEBI" id="CHEBI:57692"/>
    </ligand>
</feature>
<dbReference type="InterPro" id="IPR014730">
    <property type="entry name" value="ETF_a/b_N"/>
</dbReference>
<comment type="cofactor">
    <cofactor evidence="10">
        <name>FAD</name>
        <dbReference type="ChEBI" id="CHEBI:57692"/>
    </cofactor>
    <text evidence="10">Binds 1 FAD per dimer.</text>
</comment>
<dbReference type="InterPro" id="IPR001308">
    <property type="entry name" value="ETF_a/FixB"/>
</dbReference>
<dbReference type="FunFam" id="3.40.50.1220:FF:000001">
    <property type="entry name" value="Electron transfer flavoprotein, alpha subunit"/>
    <property type="match status" value="1"/>
</dbReference>
<feature type="domain" description="Electron transfer flavoprotein alpha/beta-subunit N-terminal" evidence="11">
    <location>
        <begin position="3"/>
        <end position="181"/>
    </location>
</feature>
<comment type="similarity">
    <text evidence="1">Belongs to the ETF alpha-subunit/FixB family.</text>
</comment>
<evidence type="ECO:0000313" key="13">
    <source>
        <dbReference type="Proteomes" id="UP000179467"/>
    </source>
</evidence>
<organism evidence="12 13">
    <name type="scientific">Edaphosphingomonas haloaromaticamans</name>
    <dbReference type="NCBI Taxonomy" id="653954"/>
    <lineage>
        <taxon>Bacteria</taxon>
        <taxon>Pseudomonadati</taxon>
        <taxon>Pseudomonadota</taxon>
        <taxon>Alphaproteobacteria</taxon>
        <taxon>Sphingomonadales</taxon>
        <taxon>Rhizorhabdaceae</taxon>
        <taxon>Edaphosphingomonas</taxon>
    </lineage>
</organism>
<dbReference type="CDD" id="cd01715">
    <property type="entry name" value="ETF_alpha"/>
    <property type="match status" value="1"/>
</dbReference>
<sequence>MTVLVLVEHDNASVKDATLAAVTAAGKLGEVHALVAGSGAQAAADAAAKIAGVSKVLLADDAAYAHALPENVAPLVVDLMANYDAFVAPATSNGKNIAPRVAALLDVMQISDILSVESADTFTRPIYAGNAIAKVQSSDAKKVITVRGTAFEKAAREGGSAAVEAVAGKGDSGLSSFVGAEISKSERPELTSAKIIVSGGRALQNSENFHTIIEPLADKLGAAVGASRAAVDAGYVPNDYQVGQTGKIVAPEVYIAVGISGAIQHLAGMKDSKTIIAINKDEDAPIFQVADIGLVGDLFKVVPELTDKL</sequence>
<dbReference type="InterPro" id="IPR033947">
    <property type="entry name" value="ETF_alpha_N"/>
</dbReference>
<evidence type="ECO:0000313" key="12">
    <source>
        <dbReference type="EMBL" id="OHT18049.1"/>
    </source>
</evidence>
<comment type="subunit">
    <text evidence="2">Heterodimer of an alpha and a beta subunit.</text>
</comment>
<evidence type="ECO:0000256" key="1">
    <source>
        <dbReference type="ARBA" id="ARBA00005817"/>
    </source>
</evidence>
<keyword evidence="4" id="KW-0285">Flavoprotein</keyword>
<comment type="function">
    <text evidence="7">The electron transfer flavoprotein serves as a specific electron acceptor for other dehydrogenases. It transfers the electrons to the main respiratory chain via ETF-ubiquinone oxidoreductase (ETF dehydrogenase).</text>
</comment>
<comment type="caution">
    <text evidence="12">The sequence shown here is derived from an EMBL/GenBank/DDBJ whole genome shotgun (WGS) entry which is preliminary data.</text>
</comment>
<protein>
    <recommendedName>
        <fullName evidence="8">Electron transfer flavoprotein subunit alpha</fullName>
    </recommendedName>
    <alternativeName>
        <fullName evidence="9">Electron transfer flavoprotein large subunit</fullName>
    </alternativeName>
</protein>
<dbReference type="InterPro" id="IPR014731">
    <property type="entry name" value="ETF_asu_C"/>
</dbReference>
<dbReference type="Proteomes" id="UP000179467">
    <property type="component" value="Unassembled WGS sequence"/>
</dbReference>
<dbReference type="OrthoDB" id="9770286at2"/>
<evidence type="ECO:0000256" key="4">
    <source>
        <dbReference type="ARBA" id="ARBA00022630"/>
    </source>
</evidence>
<dbReference type="GO" id="GO:0033539">
    <property type="term" value="P:fatty acid beta-oxidation using acyl-CoA dehydrogenase"/>
    <property type="evidence" value="ECO:0007669"/>
    <property type="project" value="TreeGrafter"/>
</dbReference>
<dbReference type="PIRSF" id="PIRSF000089">
    <property type="entry name" value="Electra_flavoP_a"/>
    <property type="match status" value="1"/>
</dbReference>
<dbReference type="AlphaFoldDB" id="A0A1S1H785"/>
<dbReference type="SMART" id="SM00893">
    <property type="entry name" value="ETF"/>
    <property type="match status" value="1"/>
</dbReference>
<evidence type="ECO:0000256" key="5">
    <source>
        <dbReference type="ARBA" id="ARBA00022827"/>
    </source>
</evidence>
<dbReference type="SUPFAM" id="SSF52467">
    <property type="entry name" value="DHS-like NAD/FAD-binding domain"/>
    <property type="match status" value="1"/>
</dbReference>
<dbReference type="RefSeq" id="WP_015458730.1">
    <property type="nucleotide sequence ID" value="NZ_MIPT01000001.1"/>
</dbReference>
<dbReference type="Pfam" id="PF00766">
    <property type="entry name" value="ETF_alpha"/>
    <property type="match status" value="1"/>
</dbReference>
<gene>
    <name evidence="12" type="primary">etfA</name>
    <name evidence="12" type="ORF">BHE75_00017</name>
</gene>
<proteinExistence type="inferred from homology"/>
<keyword evidence="6" id="KW-0249">Electron transport</keyword>
<dbReference type="PANTHER" id="PTHR43153:SF1">
    <property type="entry name" value="ELECTRON TRANSFER FLAVOPROTEIN SUBUNIT ALPHA, MITOCHONDRIAL"/>
    <property type="match status" value="1"/>
</dbReference>
<evidence type="ECO:0000256" key="3">
    <source>
        <dbReference type="ARBA" id="ARBA00022448"/>
    </source>
</evidence>
<feature type="binding site" evidence="10">
    <location>
        <begin position="227"/>
        <end position="228"/>
    </location>
    <ligand>
        <name>FAD</name>
        <dbReference type="ChEBI" id="CHEBI:57692"/>
    </ligand>
</feature>
<name>A0A1S1H785_9SPHN</name>
<evidence type="ECO:0000259" key="11">
    <source>
        <dbReference type="SMART" id="SM00893"/>
    </source>
</evidence>
<dbReference type="GO" id="GO:0050660">
    <property type="term" value="F:flavin adenine dinucleotide binding"/>
    <property type="evidence" value="ECO:0007669"/>
    <property type="project" value="InterPro"/>
</dbReference>
<reference evidence="12 13" key="1">
    <citation type="submission" date="2016-09" db="EMBL/GenBank/DDBJ databases">
        <title>Metabolic pathway, cell adaptation mechanisms and a novel monoxygenase revealed through proteogenomic-transcription analysis of a Sphingomonas haloaromaticamans strain degrading the fungicide ortho-phenylphenol.</title>
        <authorList>
            <person name="Perruchon C."/>
            <person name="Papadopoulou E.S."/>
            <person name="Rousidou C."/>
            <person name="Vasileiadis S."/>
            <person name="Tanou G."/>
            <person name="Amoutzias G."/>
            <person name="Molassiotis A."/>
            <person name="Karpouzas D.G."/>
        </authorList>
    </citation>
    <scope>NUCLEOTIDE SEQUENCE [LARGE SCALE GENOMIC DNA]</scope>
    <source>
        <strain evidence="12 13">P3</strain>
    </source>
</reference>
<keyword evidence="3" id="KW-0813">Transport</keyword>
<dbReference type="FunFam" id="3.40.50.620:FF:000041">
    <property type="entry name" value="Electron transfer flavoprotein alpha subunit"/>
    <property type="match status" value="1"/>
</dbReference>
<keyword evidence="13" id="KW-1185">Reference proteome</keyword>
<dbReference type="PANTHER" id="PTHR43153">
    <property type="entry name" value="ELECTRON TRANSFER FLAVOPROTEIN ALPHA"/>
    <property type="match status" value="1"/>
</dbReference>
<evidence type="ECO:0000256" key="8">
    <source>
        <dbReference type="ARBA" id="ARBA00068674"/>
    </source>
</evidence>
<dbReference type="InterPro" id="IPR014729">
    <property type="entry name" value="Rossmann-like_a/b/a_fold"/>
</dbReference>
<dbReference type="Pfam" id="PF01012">
    <property type="entry name" value="ETF"/>
    <property type="match status" value="1"/>
</dbReference>
<evidence type="ECO:0000256" key="6">
    <source>
        <dbReference type="ARBA" id="ARBA00022982"/>
    </source>
</evidence>
<dbReference type="InterPro" id="IPR029035">
    <property type="entry name" value="DHS-like_NAD/FAD-binding_dom"/>
</dbReference>
<feature type="binding site" evidence="10">
    <location>
        <position position="201"/>
    </location>
    <ligand>
        <name>FAD</name>
        <dbReference type="ChEBI" id="CHEBI:57692"/>
    </ligand>
</feature>
<dbReference type="Gene3D" id="3.40.50.1220">
    <property type="entry name" value="TPP-binding domain"/>
    <property type="match status" value="1"/>
</dbReference>
<feature type="binding site" evidence="10">
    <location>
        <position position="279"/>
    </location>
    <ligand>
        <name>FAD</name>
        <dbReference type="ChEBI" id="CHEBI:57692"/>
    </ligand>
</feature>
<dbReference type="EMBL" id="MIPT01000001">
    <property type="protein sequence ID" value="OHT18049.1"/>
    <property type="molecule type" value="Genomic_DNA"/>
</dbReference>
<dbReference type="GO" id="GO:0009055">
    <property type="term" value="F:electron transfer activity"/>
    <property type="evidence" value="ECO:0007669"/>
    <property type="project" value="InterPro"/>
</dbReference>
<evidence type="ECO:0000256" key="7">
    <source>
        <dbReference type="ARBA" id="ARBA00025649"/>
    </source>
</evidence>
<evidence type="ECO:0000256" key="10">
    <source>
        <dbReference type="PIRSR" id="PIRSR000089-1"/>
    </source>
</evidence>
<keyword evidence="5 10" id="KW-0274">FAD</keyword>
<feature type="binding site" evidence="10">
    <location>
        <begin position="258"/>
        <end position="265"/>
    </location>
    <ligand>
        <name>FAD</name>
        <dbReference type="ChEBI" id="CHEBI:57692"/>
    </ligand>
</feature>
<accession>A0A1S1H785</accession>